<dbReference type="SUPFAM" id="SSF55120">
    <property type="entry name" value="Pseudouridine synthase"/>
    <property type="match status" value="1"/>
</dbReference>
<dbReference type="GO" id="GO:0160147">
    <property type="term" value="F:tRNA pseudouridine(38-40) synthase activity"/>
    <property type="evidence" value="ECO:0007669"/>
    <property type="project" value="UniProtKB-EC"/>
</dbReference>
<dbReference type="RefSeq" id="WP_085213944.1">
    <property type="nucleotide sequence ID" value="NZ_FXAM01000001.1"/>
</dbReference>
<dbReference type="Gene3D" id="3.30.70.660">
    <property type="entry name" value="Pseudouridine synthase I, catalytic domain, C-terminal subdomain"/>
    <property type="match status" value="1"/>
</dbReference>
<evidence type="ECO:0000256" key="3">
    <source>
        <dbReference type="ARBA" id="ARBA00023235"/>
    </source>
</evidence>
<comment type="subunit">
    <text evidence="4">Homodimer.</text>
</comment>
<sequence length="271" mass="30748">MRLALGIEYDGSAFAGWQWQPDKRTVQATLDAALGRVADREVKAVCAGRTDAGVHALEQVVHFDPEVQRKPYSWLMGTNTVLPEDVRVLWVREVAEDFHARYSAIARYYRYVILNRPMKSALHRRQMTWHFAPLDVEAMHTAAQYLIGDHDFSSFRAQGCQSKSPHRYMHFIHVRREEADRVVIELCANAFLHHMVRNIAGVLIEIGSGKRPPRWAAEVLAARDRAQGGVTAPADGLYLGGICYPEAFGIVRHPIFQHLPAHASRYTPDRE</sequence>
<evidence type="ECO:0000313" key="10">
    <source>
        <dbReference type="Proteomes" id="UP000192923"/>
    </source>
</evidence>
<name>A0A1Y6D5E7_9GAMM</name>
<evidence type="ECO:0000256" key="4">
    <source>
        <dbReference type="HAMAP-Rule" id="MF_00171"/>
    </source>
</evidence>
<comment type="catalytic activity">
    <reaction evidence="4 7">
        <text>uridine(38/39/40) in tRNA = pseudouridine(38/39/40) in tRNA</text>
        <dbReference type="Rhea" id="RHEA:22376"/>
        <dbReference type="Rhea" id="RHEA-COMP:10085"/>
        <dbReference type="Rhea" id="RHEA-COMP:10087"/>
        <dbReference type="ChEBI" id="CHEBI:65314"/>
        <dbReference type="ChEBI" id="CHEBI:65315"/>
        <dbReference type="EC" id="5.4.99.12"/>
    </reaction>
</comment>
<evidence type="ECO:0000259" key="8">
    <source>
        <dbReference type="Pfam" id="PF01416"/>
    </source>
</evidence>
<dbReference type="NCBIfam" id="TIGR00071">
    <property type="entry name" value="hisT_truA"/>
    <property type="match status" value="1"/>
</dbReference>
<dbReference type="GO" id="GO:0003723">
    <property type="term" value="F:RNA binding"/>
    <property type="evidence" value="ECO:0007669"/>
    <property type="project" value="InterPro"/>
</dbReference>
<evidence type="ECO:0000256" key="5">
    <source>
        <dbReference type="PIRSR" id="PIRSR001430-1"/>
    </source>
</evidence>
<dbReference type="Pfam" id="PF01416">
    <property type="entry name" value="PseudoU_synth_1"/>
    <property type="match status" value="2"/>
</dbReference>
<dbReference type="PIRSF" id="PIRSF001430">
    <property type="entry name" value="tRNA_psdUrid_synth"/>
    <property type="match status" value="1"/>
</dbReference>
<dbReference type="STRING" id="1760988.SAMN02949497_2959"/>
<keyword evidence="3 4" id="KW-0413">Isomerase</keyword>
<evidence type="ECO:0000256" key="7">
    <source>
        <dbReference type="RuleBase" id="RU003792"/>
    </source>
</evidence>
<comment type="similarity">
    <text evidence="1 4 7">Belongs to the tRNA pseudouridine synthase TruA family.</text>
</comment>
<dbReference type="InterPro" id="IPR020094">
    <property type="entry name" value="TruA/RsuA/RluB/E/F_N"/>
</dbReference>
<reference evidence="9 10" key="1">
    <citation type="submission" date="2016-12" db="EMBL/GenBank/DDBJ databases">
        <authorList>
            <person name="Song W.-J."/>
            <person name="Kurnit D.M."/>
        </authorList>
    </citation>
    <scope>NUCLEOTIDE SEQUENCE [LARGE SCALE GENOMIC DNA]</scope>
    <source>
        <strain evidence="9 10">175</strain>
    </source>
</reference>
<dbReference type="Gene3D" id="3.30.70.580">
    <property type="entry name" value="Pseudouridine synthase I, catalytic domain, N-terminal subdomain"/>
    <property type="match status" value="1"/>
</dbReference>
<dbReference type="OrthoDB" id="9811823at2"/>
<dbReference type="InterPro" id="IPR020103">
    <property type="entry name" value="PsdUridine_synth_cat_dom_sf"/>
</dbReference>
<feature type="domain" description="Pseudouridine synthase I TruA alpha/beta" evidence="8">
    <location>
        <begin position="8"/>
        <end position="103"/>
    </location>
</feature>
<evidence type="ECO:0000313" key="9">
    <source>
        <dbReference type="EMBL" id="SMF95594.1"/>
    </source>
</evidence>
<evidence type="ECO:0000256" key="1">
    <source>
        <dbReference type="ARBA" id="ARBA00009375"/>
    </source>
</evidence>
<dbReference type="CDD" id="cd02570">
    <property type="entry name" value="PseudoU_synth_EcTruA"/>
    <property type="match status" value="1"/>
</dbReference>
<dbReference type="PANTHER" id="PTHR11142">
    <property type="entry name" value="PSEUDOURIDYLATE SYNTHASE"/>
    <property type="match status" value="1"/>
</dbReference>
<dbReference type="EC" id="5.4.99.12" evidence="4"/>
<protein>
    <recommendedName>
        <fullName evidence="4">tRNA pseudouridine synthase A</fullName>
        <ecNumber evidence="4">5.4.99.12</ecNumber>
    </recommendedName>
    <alternativeName>
        <fullName evidence="4">tRNA pseudouridine(38-40) synthase</fullName>
    </alternativeName>
    <alternativeName>
        <fullName evidence="4">tRNA pseudouridylate synthase I</fullName>
    </alternativeName>
    <alternativeName>
        <fullName evidence="4">tRNA-uridine isomerase I</fullName>
    </alternativeName>
</protein>
<comment type="caution">
    <text evidence="4">Lacks conserved residue(s) required for the propagation of feature annotation.</text>
</comment>
<feature type="domain" description="Pseudouridine synthase I TruA alpha/beta" evidence="8">
    <location>
        <begin position="142"/>
        <end position="245"/>
    </location>
</feature>
<organism evidence="9 10">
    <name type="scientific">Methylomagnum ishizawai</name>
    <dbReference type="NCBI Taxonomy" id="1760988"/>
    <lineage>
        <taxon>Bacteria</taxon>
        <taxon>Pseudomonadati</taxon>
        <taxon>Pseudomonadota</taxon>
        <taxon>Gammaproteobacteria</taxon>
        <taxon>Methylococcales</taxon>
        <taxon>Methylococcaceae</taxon>
        <taxon>Methylomagnum</taxon>
    </lineage>
</organism>
<feature type="active site" description="Nucleophile" evidence="4 5">
    <location>
        <position position="51"/>
    </location>
</feature>
<evidence type="ECO:0000256" key="6">
    <source>
        <dbReference type="PIRSR" id="PIRSR001430-2"/>
    </source>
</evidence>
<keyword evidence="2 4" id="KW-0819">tRNA processing</keyword>
<dbReference type="FunFam" id="3.30.70.580:FF:000001">
    <property type="entry name" value="tRNA pseudouridine synthase A"/>
    <property type="match status" value="1"/>
</dbReference>
<dbReference type="EMBL" id="FXAM01000001">
    <property type="protein sequence ID" value="SMF95594.1"/>
    <property type="molecule type" value="Genomic_DNA"/>
</dbReference>
<evidence type="ECO:0000256" key="2">
    <source>
        <dbReference type="ARBA" id="ARBA00022694"/>
    </source>
</evidence>
<gene>
    <name evidence="4" type="primary">truA</name>
    <name evidence="9" type="ORF">SAMN02949497_2959</name>
</gene>
<dbReference type="PANTHER" id="PTHR11142:SF0">
    <property type="entry name" value="TRNA PSEUDOURIDINE SYNTHASE-LIKE 1"/>
    <property type="match status" value="1"/>
</dbReference>
<dbReference type="Proteomes" id="UP000192923">
    <property type="component" value="Unassembled WGS sequence"/>
</dbReference>
<dbReference type="GO" id="GO:0031119">
    <property type="term" value="P:tRNA pseudouridine synthesis"/>
    <property type="evidence" value="ECO:0007669"/>
    <property type="project" value="UniProtKB-UniRule"/>
</dbReference>
<feature type="binding site" evidence="4 6">
    <location>
        <position position="109"/>
    </location>
    <ligand>
        <name>substrate</name>
    </ligand>
</feature>
<comment type="function">
    <text evidence="4">Formation of pseudouridine at positions 38, 39 and 40 in the anticodon stem and loop of transfer RNAs.</text>
</comment>
<accession>A0A1Y6D5E7</accession>
<dbReference type="InterPro" id="IPR020097">
    <property type="entry name" value="PsdUridine_synth_TruA_a/b_dom"/>
</dbReference>
<proteinExistence type="inferred from homology"/>
<dbReference type="HAMAP" id="MF_00171">
    <property type="entry name" value="TruA"/>
    <property type="match status" value="1"/>
</dbReference>
<keyword evidence="10" id="KW-1185">Reference proteome</keyword>
<dbReference type="InterPro" id="IPR020095">
    <property type="entry name" value="PsdUridine_synth_TruA_C"/>
</dbReference>
<dbReference type="InterPro" id="IPR001406">
    <property type="entry name" value="PsdUridine_synth_TruA"/>
</dbReference>
<dbReference type="AlphaFoldDB" id="A0A1Y6D5E7"/>